<feature type="region of interest" description="Disordered" evidence="2">
    <location>
        <begin position="111"/>
        <end position="140"/>
    </location>
</feature>
<dbReference type="PROSITE" id="PS51384">
    <property type="entry name" value="FAD_FR"/>
    <property type="match status" value="1"/>
</dbReference>
<protein>
    <submittedName>
        <fullName evidence="4">Ferredoxin-NADP reductase</fullName>
    </submittedName>
</protein>
<evidence type="ECO:0000313" key="4">
    <source>
        <dbReference type="EMBL" id="MBB4901330.1"/>
    </source>
</evidence>
<comment type="caution">
    <text evidence="4">The sequence shown here is derived from an EMBL/GenBank/DDBJ whole genome shotgun (WGS) entry which is preliminary data.</text>
</comment>
<gene>
    <name evidence="4" type="ORF">FHS37_005417</name>
</gene>
<dbReference type="SUPFAM" id="SSF63380">
    <property type="entry name" value="Riboflavin synthase domain-like"/>
    <property type="match status" value="1"/>
</dbReference>
<dbReference type="PANTHER" id="PTHR47354">
    <property type="entry name" value="NADH OXIDOREDUCTASE HCR"/>
    <property type="match status" value="1"/>
</dbReference>
<comment type="cofactor">
    <cofactor evidence="1">
        <name>FAD</name>
        <dbReference type="ChEBI" id="CHEBI:57692"/>
    </cofactor>
</comment>
<name>A0A7W7PU64_9ACTN</name>
<evidence type="ECO:0000256" key="1">
    <source>
        <dbReference type="ARBA" id="ARBA00001974"/>
    </source>
</evidence>
<dbReference type="InterPro" id="IPR017938">
    <property type="entry name" value="Riboflavin_synthase-like_b-brl"/>
</dbReference>
<dbReference type="PANTHER" id="PTHR47354:SF5">
    <property type="entry name" value="PROTEIN RFBI"/>
    <property type="match status" value="1"/>
</dbReference>
<reference evidence="4 5" key="1">
    <citation type="submission" date="2020-08" db="EMBL/GenBank/DDBJ databases">
        <title>Genomic Encyclopedia of Type Strains, Phase III (KMG-III): the genomes of soil and plant-associated and newly described type strains.</title>
        <authorList>
            <person name="Whitman W."/>
        </authorList>
    </citation>
    <scope>NUCLEOTIDE SEQUENCE [LARGE SCALE GENOMIC DNA]</scope>
    <source>
        <strain evidence="4 5">CECT 3273</strain>
    </source>
</reference>
<keyword evidence="5" id="KW-1185">Reference proteome</keyword>
<feature type="domain" description="FAD-binding FR-type" evidence="3">
    <location>
        <begin position="1"/>
        <end position="92"/>
    </location>
</feature>
<sequence>MPEDVRDPLPEVPRARAGRYVSVRVLVPDGAHQLRQYSLSSDPGDELRRITVKRVAGADGAPDGEVSDLLHERTAVGDELTLSVPFGDVALDDADTPLVLVPAGIGCAPRPAGRWTSCPTRRRSSGANVPVPRSPTPAAG</sequence>
<evidence type="ECO:0000256" key="2">
    <source>
        <dbReference type="SAM" id="MobiDB-lite"/>
    </source>
</evidence>
<dbReference type="Gene3D" id="2.40.30.10">
    <property type="entry name" value="Translation factors"/>
    <property type="match status" value="1"/>
</dbReference>
<proteinExistence type="predicted"/>
<dbReference type="EMBL" id="JACHJI010000010">
    <property type="protein sequence ID" value="MBB4901330.1"/>
    <property type="molecule type" value="Genomic_DNA"/>
</dbReference>
<dbReference type="InterPro" id="IPR050415">
    <property type="entry name" value="MRET"/>
</dbReference>
<evidence type="ECO:0000313" key="5">
    <source>
        <dbReference type="Proteomes" id="UP000579523"/>
    </source>
</evidence>
<dbReference type="RefSeq" id="WP_375372322.1">
    <property type="nucleotide sequence ID" value="NZ_BMTK01000008.1"/>
</dbReference>
<dbReference type="GO" id="GO:0016491">
    <property type="term" value="F:oxidoreductase activity"/>
    <property type="evidence" value="ECO:0007669"/>
    <property type="project" value="InterPro"/>
</dbReference>
<dbReference type="AlphaFoldDB" id="A0A7W7PU64"/>
<accession>A0A7W7PU64</accession>
<evidence type="ECO:0000259" key="3">
    <source>
        <dbReference type="PROSITE" id="PS51384"/>
    </source>
</evidence>
<dbReference type="InterPro" id="IPR017927">
    <property type="entry name" value="FAD-bd_FR_type"/>
</dbReference>
<organism evidence="4 5">
    <name type="scientific">Streptomyces griseomycini</name>
    <dbReference type="NCBI Taxonomy" id="66895"/>
    <lineage>
        <taxon>Bacteria</taxon>
        <taxon>Bacillati</taxon>
        <taxon>Actinomycetota</taxon>
        <taxon>Actinomycetes</taxon>
        <taxon>Kitasatosporales</taxon>
        <taxon>Streptomycetaceae</taxon>
        <taxon>Streptomyces</taxon>
    </lineage>
</organism>
<dbReference type="Proteomes" id="UP000579523">
    <property type="component" value="Unassembled WGS sequence"/>
</dbReference>